<reference evidence="3 4" key="1">
    <citation type="submission" date="2007-10" db="EMBL/GenBank/DDBJ databases">
        <title>Draft genome sequence of Dorea formicigenerans(ATCC 27755).</title>
        <authorList>
            <person name="Sudarsanam P."/>
            <person name="Ley R."/>
            <person name="Guruge J."/>
            <person name="Turnbaugh P.J."/>
            <person name="Mahowald M."/>
            <person name="Liep D."/>
            <person name="Gordon J."/>
        </authorList>
    </citation>
    <scope>NUCLEOTIDE SEQUENCE [LARGE SCALE GENOMIC DNA]</scope>
    <source>
        <strain evidence="3 4">ATCC 27755</strain>
    </source>
</reference>
<evidence type="ECO:0000313" key="4">
    <source>
        <dbReference type="Proteomes" id="UP000005359"/>
    </source>
</evidence>
<dbReference type="CDD" id="cd00291">
    <property type="entry name" value="SirA_YedF_YeeD"/>
    <property type="match status" value="1"/>
</dbReference>
<comment type="similarity">
    <text evidence="1">Belongs to the sulfur carrier protein TusA family.</text>
</comment>
<dbReference type="Gene3D" id="3.30.110.40">
    <property type="entry name" value="TusA-like domain"/>
    <property type="match status" value="1"/>
</dbReference>
<dbReference type="InterPro" id="IPR001455">
    <property type="entry name" value="TusA-like"/>
</dbReference>
<evidence type="ECO:0000313" key="3">
    <source>
        <dbReference type="EMBL" id="EDR46346.1"/>
    </source>
</evidence>
<accession>B0G9J2</accession>
<proteinExistence type="inferred from homology"/>
<reference evidence="3 4" key="2">
    <citation type="submission" date="2007-10" db="EMBL/GenBank/DDBJ databases">
        <authorList>
            <person name="Fulton L."/>
            <person name="Clifton S."/>
            <person name="Fulton B."/>
            <person name="Xu J."/>
            <person name="Minx P."/>
            <person name="Pepin K.H."/>
            <person name="Johnson M."/>
            <person name="Thiruvilangam P."/>
            <person name="Bhonagiri V."/>
            <person name="Nash W.E."/>
            <person name="Wang C."/>
            <person name="Mardis E.R."/>
            <person name="Wilson R.K."/>
        </authorList>
    </citation>
    <scope>NUCLEOTIDE SEQUENCE [LARGE SCALE GENOMIC DNA]</scope>
    <source>
        <strain evidence="3 4">ATCC 27755</strain>
    </source>
</reference>
<dbReference type="eggNOG" id="COG0425">
    <property type="taxonomic scope" value="Bacteria"/>
</dbReference>
<gene>
    <name evidence="3" type="ORF">DORFOR_02957</name>
</gene>
<dbReference type="STRING" id="411461.DORFOR_02957"/>
<dbReference type="InterPro" id="IPR036868">
    <property type="entry name" value="TusA-like_sf"/>
</dbReference>
<feature type="domain" description="UPF0033" evidence="2">
    <location>
        <begin position="20"/>
        <end position="89"/>
    </location>
</feature>
<dbReference type="PaxDb" id="411461-DORFOR_02957"/>
<protein>
    <recommendedName>
        <fullName evidence="2">UPF0033 domain-containing protein</fullName>
    </recommendedName>
</protein>
<dbReference type="SUPFAM" id="SSF64307">
    <property type="entry name" value="SirA-like"/>
    <property type="match status" value="1"/>
</dbReference>
<dbReference type="AlphaFoldDB" id="B0G9J2"/>
<dbReference type="PANTHER" id="PTHR33279:SF19">
    <property type="entry name" value="SSL1707 PROTEIN"/>
    <property type="match status" value="1"/>
</dbReference>
<dbReference type="Pfam" id="PF01206">
    <property type="entry name" value="TusA"/>
    <property type="match status" value="1"/>
</dbReference>
<evidence type="ECO:0000259" key="2">
    <source>
        <dbReference type="Pfam" id="PF01206"/>
    </source>
</evidence>
<evidence type="ECO:0000256" key="1">
    <source>
        <dbReference type="ARBA" id="ARBA00008984"/>
    </source>
</evidence>
<dbReference type="Proteomes" id="UP000005359">
    <property type="component" value="Unassembled WGS sequence"/>
</dbReference>
<dbReference type="EMBL" id="AAXA02000015">
    <property type="protein sequence ID" value="EDR46346.1"/>
    <property type="molecule type" value="Genomic_DNA"/>
</dbReference>
<name>B0G9J2_9FIRM</name>
<sequence length="92" mass="10538">MAIRIEKERKSMAEIQFDDQVDITDKVCPLTFVKAKVAIEELDDGEVLAIRMNDGEPVQNVPRSMKEEGHKILKLEDNADGTYTLYVRKVEE</sequence>
<comment type="caution">
    <text evidence="3">The sequence shown here is derived from an EMBL/GenBank/DDBJ whole genome shotgun (WGS) entry which is preliminary data.</text>
</comment>
<organism evidence="3 4">
    <name type="scientific">Dorea formicigenerans ATCC 27755</name>
    <dbReference type="NCBI Taxonomy" id="411461"/>
    <lineage>
        <taxon>Bacteria</taxon>
        <taxon>Bacillati</taxon>
        <taxon>Bacillota</taxon>
        <taxon>Clostridia</taxon>
        <taxon>Lachnospirales</taxon>
        <taxon>Lachnospiraceae</taxon>
        <taxon>Dorea</taxon>
    </lineage>
</organism>
<dbReference type="PANTHER" id="PTHR33279">
    <property type="entry name" value="SULFUR CARRIER PROTEIN YEDF-RELATED"/>
    <property type="match status" value="1"/>
</dbReference>